<dbReference type="Gene3D" id="3.90.1200.10">
    <property type="match status" value="1"/>
</dbReference>
<dbReference type="InterPro" id="IPR002575">
    <property type="entry name" value="Aminoglycoside_PTrfase"/>
</dbReference>
<gene>
    <name evidence="3" type="ORF">ACETWP_16645</name>
</gene>
<comment type="caution">
    <text evidence="3">The sequence shown here is derived from an EMBL/GenBank/DDBJ whole genome shotgun (WGS) entry which is preliminary data.</text>
</comment>
<organism evidence="3 4">
    <name type="scientific">Arthrobacter halodurans</name>
    <dbReference type="NCBI Taxonomy" id="516699"/>
    <lineage>
        <taxon>Bacteria</taxon>
        <taxon>Bacillati</taxon>
        <taxon>Actinomycetota</taxon>
        <taxon>Actinomycetes</taxon>
        <taxon>Micrococcales</taxon>
        <taxon>Micrococcaceae</taxon>
        <taxon>Arthrobacter</taxon>
    </lineage>
</organism>
<dbReference type="EC" id="2.7.1.-" evidence="3"/>
<dbReference type="SUPFAM" id="SSF56112">
    <property type="entry name" value="Protein kinase-like (PK-like)"/>
    <property type="match status" value="1"/>
</dbReference>
<protein>
    <submittedName>
        <fullName evidence="3">Aminoglycoside phosphotransferase family protein</fullName>
        <ecNumber evidence="3">2.7.1.-</ecNumber>
    </submittedName>
</protein>
<dbReference type="RefSeq" id="WP_373973394.1">
    <property type="nucleotide sequence ID" value="NZ_JBHDLJ010000019.1"/>
</dbReference>
<keyword evidence="3" id="KW-0808">Transferase</keyword>
<feature type="domain" description="Aminoglycoside phosphotransferase" evidence="2">
    <location>
        <begin position="61"/>
        <end position="260"/>
    </location>
</feature>
<proteinExistence type="predicted"/>
<feature type="region of interest" description="Disordered" evidence="1">
    <location>
        <begin position="1"/>
        <end position="37"/>
    </location>
</feature>
<accession>A0ABV4URD3</accession>
<evidence type="ECO:0000313" key="4">
    <source>
        <dbReference type="Proteomes" id="UP001575652"/>
    </source>
</evidence>
<dbReference type="InterPro" id="IPR011009">
    <property type="entry name" value="Kinase-like_dom_sf"/>
</dbReference>
<evidence type="ECO:0000313" key="3">
    <source>
        <dbReference type="EMBL" id="MFB0836220.1"/>
    </source>
</evidence>
<evidence type="ECO:0000259" key="2">
    <source>
        <dbReference type="Pfam" id="PF01636"/>
    </source>
</evidence>
<evidence type="ECO:0000256" key="1">
    <source>
        <dbReference type="SAM" id="MobiDB-lite"/>
    </source>
</evidence>
<keyword evidence="4" id="KW-1185">Reference proteome</keyword>
<dbReference type="EMBL" id="JBHDLJ010000019">
    <property type="protein sequence ID" value="MFB0836220.1"/>
    <property type="molecule type" value="Genomic_DNA"/>
</dbReference>
<dbReference type="Pfam" id="PF01636">
    <property type="entry name" value="APH"/>
    <property type="match status" value="1"/>
</dbReference>
<dbReference type="Proteomes" id="UP001575652">
    <property type="component" value="Unassembled WGS sequence"/>
</dbReference>
<sequence>MSGAPGASEARPGDGTAGAAHDGWDHPGLTGRQAAALSRAHPGASITADHSWPFGITVLEFTAGGGRFIVKAGETSHHLVREHRAHRAWLAALRGDVAPLVSYDAGAGVLVTRYLPGRIALGTPSALDPDAYRQAGALLRRLHAGNPSGPAPSDAYEATAARRTRAWLDRAGGLAPSGHLAAADAWLRGFVPAPVAVVPTHGDFQPRNWLVRPDGRLALIDFGRADLRPWYTDLVRLEHQELVGRGDLRAALLEGYGPAAGVPRGGLVLEHLMQSLGTIVWARDMGDAAFEEQGRTMLERTVGGLPPG</sequence>
<dbReference type="GO" id="GO:0016740">
    <property type="term" value="F:transferase activity"/>
    <property type="evidence" value="ECO:0007669"/>
    <property type="project" value="UniProtKB-KW"/>
</dbReference>
<reference evidence="3 4" key="1">
    <citation type="submission" date="2024-09" db="EMBL/GenBank/DDBJ databases">
        <authorList>
            <person name="Salinas-Garcia M.A."/>
            <person name="Prieme A."/>
        </authorList>
    </citation>
    <scope>NUCLEOTIDE SEQUENCE [LARGE SCALE GENOMIC DNA]</scope>
    <source>
        <strain evidence="3 4">DSM 21081</strain>
    </source>
</reference>
<name>A0ABV4URD3_9MICC</name>